<dbReference type="Pfam" id="PF11575">
    <property type="entry name" value="FhuF_C"/>
    <property type="match status" value="1"/>
</dbReference>
<sequence>MANLTENEIRILTQYRLGTEKDCPNLLIEGNHLLDSSRLQNVFEELSTKLNTSKVNVIGSMFVKRYAFLTALALYSMSVFNKALNTDLSNITLRLDPEDPLCLPSFHFQDLVIKDPSDDRHTWRDGVIRTLFKENVSRVIAAISAHTHVSRSVLWENVAIYIFWMYETLLDKEENSDVYEKLLQDFIYVVKEAPGALFGPFSTNPLTKYYHPKELEELTGQLIRKRSTCCLYYLMSDKQERCGTCPVQCIKENKKLGQAN</sequence>
<evidence type="ECO:0000259" key="2">
    <source>
        <dbReference type="Pfam" id="PF11575"/>
    </source>
</evidence>
<feature type="domain" description="Ferric siderophore reductase C-terminal" evidence="2">
    <location>
        <begin position="226"/>
        <end position="246"/>
    </location>
</feature>
<dbReference type="EMBL" id="JBHLVO010000003">
    <property type="protein sequence ID" value="MFC0270883.1"/>
    <property type="molecule type" value="Genomic_DNA"/>
</dbReference>
<dbReference type="RefSeq" id="WP_378931361.1">
    <property type="nucleotide sequence ID" value="NZ_JBHLVO010000003.1"/>
</dbReference>
<comment type="caution">
    <text evidence="3">The sequence shown here is derived from an EMBL/GenBank/DDBJ whole genome shotgun (WGS) entry which is preliminary data.</text>
</comment>
<organism evidence="3 4">
    <name type="scientific">Metabacillus herbersteinensis</name>
    <dbReference type="NCBI Taxonomy" id="283816"/>
    <lineage>
        <taxon>Bacteria</taxon>
        <taxon>Bacillati</taxon>
        <taxon>Bacillota</taxon>
        <taxon>Bacilli</taxon>
        <taxon>Bacillales</taxon>
        <taxon>Bacillaceae</taxon>
        <taxon>Metabacillus</taxon>
    </lineage>
</organism>
<reference evidence="3 4" key="1">
    <citation type="submission" date="2024-09" db="EMBL/GenBank/DDBJ databases">
        <authorList>
            <person name="Sun Q."/>
            <person name="Mori K."/>
        </authorList>
    </citation>
    <scope>NUCLEOTIDE SEQUENCE [LARGE SCALE GENOMIC DNA]</scope>
    <source>
        <strain evidence="3 4">CCM 7228</strain>
    </source>
</reference>
<evidence type="ECO:0000313" key="4">
    <source>
        <dbReference type="Proteomes" id="UP001589854"/>
    </source>
</evidence>
<feature type="domain" description="Aerobactin siderophore biosynthesis IucA/IucC-like C-terminal" evidence="1">
    <location>
        <begin position="60"/>
        <end position="174"/>
    </location>
</feature>
<evidence type="ECO:0000259" key="1">
    <source>
        <dbReference type="Pfam" id="PF06276"/>
    </source>
</evidence>
<dbReference type="InterPro" id="IPR024726">
    <property type="entry name" value="FhuF_C"/>
</dbReference>
<gene>
    <name evidence="3" type="ORF">ACFFIX_05395</name>
</gene>
<dbReference type="Proteomes" id="UP001589854">
    <property type="component" value="Unassembled WGS sequence"/>
</dbReference>
<keyword evidence="4" id="KW-1185">Reference proteome</keyword>
<dbReference type="Pfam" id="PF06276">
    <property type="entry name" value="FhuF"/>
    <property type="match status" value="1"/>
</dbReference>
<evidence type="ECO:0000313" key="3">
    <source>
        <dbReference type="EMBL" id="MFC0270883.1"/>
    </source>
</evidence>
<accession>A0ABV6GBM1</accession>
<dbReference type="InterPro" id="IPR022770">
    <property type="entry name" value="IucA/IucC-like_C"/>
</dbReference>
<protein>
    <submittedName>
        <fullName evidence="3">IucA/IucC family C-terminal-domain containing protein</fullName>
    </submittedName>
</protein>
<proteinExistence type="predicted"/>
<name>A0ABV6GBM1_9BACI</name>